<gene>
    <name evidence="3" type="ORF">GCM10010909_18590</name>
</gene>
<keyword evidence="2" id="KW-0560">Oxidoreductase</keyword>
<dbReference type="PANTHER" id="PTHR24321:SF8">
    <property type="entry name" value="ESTRADIOL 17-BETA-DEHYDROGENASE 8-RELATED"/>
    <property type="match status" value="1"/>
</dbReference>
<evidence type="ECO:0000313" key="4">
    <source>
        <dbReference type="Proteomes" id="UP001156641"/>
    </source>
</evidence>
<dbReference type="RefSeq" id="WP_284257905.1">
    <property type="nucleotide sequence ID" value="NZ_BSOS01000064.1"/>
</dbReference>
<dbReference type="CDD" id="cd05233">
    <property type="entry name" value="SDR_c"/>
    <property type="match status" value="1"/>
</dbReference>
<dbReference type="InterPro" id="IPR002347">
    <property type="entry name" value="SDR_fam"/>
</dbReference>
<keyword evidence="4" id="KW-1185">Reference proteome</keyword>
<evidence type="ECO:0000313" key="3">
    <source>
        <dbReference type="EMBL" id="GLR67178.1"/>
    </source>
</evidence>
<reference evidence="4" key="1">
    <citation type="journal article" date="2019" name="Int. J. Syst. Evol. Microbiol.">
        <title>The Global Catalogue of Microorganisms (GCM) 10K type strain sequencing project: providing services to taxonomists for standard genome sequencing and annotation.</title>
        <authorList>
            <consortium name="The Broad Institute Genomics Platform"/>
            <consortium name="The Broad Institute Genome Sequencing Center for Infectious Disease"/>
            <person name="Wu L."/>
            <person name="Ma J."/>
        </authorList>
    </citation>
    <scope>NUCLEOTIDE SEQUENCE [LARGE SCALE GENOMIC DNA]</scope>
    <source>
        <strain evidence="4">NBRC 112502</strain>
    </source>
</reference>
<accession>A0ABQ6A6A1</accession>
<dbReference type="EMBL" id="BSOS01000064">
    <property type="protein sequence ID" value="GLR67178.1"/>
    <property type="molecule type" value="Genomic_DNA"/>
</dbReference>
<name>A0ABQ6A6A1_9PROT</name>
<dbReference type="Pfam" id="PF13561">
    <property type="entry name" value="adh_short_C2"/>
    <property type="match status" value="1"/>
</dbReference>
<dbReference type="InterPro" id="IPR036291">
    <property type="entry name" value="NAD(P)-bd_dom_sf"/>
</dbReference>
<dbReference type="InterPro" id="IPR020904">
    <property type="entry name" value="Sc_DH/Rdtase_CS"/>
</dbReference>
<dbReference type="SUPFAM" id="SSF51735">
    <property type="entry name" value="NAD(P)-binding Rossmann-fold domains"/>
    <property type="match status" value="1"/>
</dbReference>
<proteinExistence type="inferred from homology"/>
<evidence type="ECO:0000256" key="2">
    <source>
        <dbReference type="ARBA" id="ARBA00023002"/>
    </source>
</evidence>
<dbReference type="PRINTS" id="PR00081">
    <property type="entry name" value="GDHRDH"/>
</dbReference>
<dbReference type="Gene3D" id="3.40.50.720">
    <property type="entry name" value="NAD(P)-binding Rossmann-like Domain"/>
    <property type="match status" value="1"/>
</dbReference>
<dbReference type="PRINTS" id="PR00080">
    <property type="entry name" value="SDRFAMILY"/>
</dbReference>
<comment type="caution">
    <text evidence="3">The sequence shown here is derived from an EMBL/GenBank/DDBJ whole genome shotgun (WGS) entry which is preliminary data.</text>
</comment>
<organism evidence="3 4">
    <name type="scientific">Acidocella aquatica</name>
    <dbReference type="NCBI Taxonomy" id="1922313"/>
    <lineage>
        <taxon>Bacteria</taxon>
        <taxon>Pseudomonadati</taxon>
        <taxon>Pseudomonadota</taxon>
        <taxon>Alphaproteobacteria</taxon>
        <taxon>Acetobacterales</taxon>
        <taxon>Acidocellaceae</taxon>
        <taxon>Acidocella</taxon>
    </lineage>
</organism>
<sequence>MKTGNSQLGGKVAIITSGSTGTGPVMAKLFVEHGARVLLSARREDLVHAAAERAGGAIGMRADVTNEADVKAMVDRAISAFGQVDIFLNNAAAPGHDKYIWEQTLENWNATIAIDLTAAMLCTREVLNQSMLERRSGSIVNFLSTAGWSGIPRKTHYVSAKKALRAFTKTVALETGPHGIRCNCLVPGGIETELWRSWGERMAAEQGIDFEPWKVTALQGVALRTISQPLDIANLALFLASDESRTITGQSINCDAGGYMVG</sequence>
<dbReference type="Proteomes" id="UP001156641">
    <property type="component" value="Unassembled WGS sequence"/>
</dbReference>
<dbReference type="PANTHER" id="PTHR24321">
    <property type="entry name" value="DEHYDROGENASES, SHORT CHAIN"/>
    <property type="match status" value="1"/>
</dbReference>
<evidence type="ECO:0000256" key="1">
    <source>
        <dbReference type="ARBA" id="ARBA00006484"/>
    </source>
</evidence>
<comment type="similarity">
    <text evidence="1">Belongs to the short-chain dehydrogenases/reductases (SDR) family.</text>
</comment>
<dbReference type="PROSITE" id="PS00061">
    <property type="entry name" value="ADH_SHORT"/>
    <property type="match status" value="1"/>
</dbReference>
<protein>
    <submittedName>
        <fullName evidence="3">Beta-ketoacyl-ACP reductase</fullName>
    </submittedName>
</protein>